<feature type="transmembrane region" description="Helical" evidence="1">
    <location>
        <begin position="103"/>
        <end position="123"/>
    </location>
</feature>
<evidence type="ECO:0000313" key="2">
    <source>
        <dbReference type="EMBL" id="ADI23866.1"/>
    </source>
</evidence>
<feature type="transmembrane region" description="Helical" evidence="1">
    <location>
        <begin position="135"/>
        <end position="153"/>
    </location>
</feature>
<proteinExistence type="predicted"/>
<name>E7C8U2_9GAMM</name>
<protein>
    <submittedName>
        <fullName evidence="2">Uncharacterized protein</fullName>
    </submittedName>
</protein>
<keyword evidence="1" id="KW-0812">Transmembrane</keyword>
<evidence type="ECO:0000256" key="1">
    <source>
        <dbReference type="SAM" id="Phobius"/>
    </source>
</evidence>
<accession>E7C8U2</accession>
<organism evidence="2">
    <name type="scientific">uncultured gamma proteobacterium HF4000_48E10</name>
    <dbReference type="NCBI Taxonomy" id="723583"/>
    <lineage>
        <taxon>Bacteria</taxon>
        <taxon>Pseudomonadati</taxon>
        <taxon>Pseudomonadota</taxon>
        <taxon>Gammaproteobacteria</taxon>
        <taxon>environmental samples</taxon>
    </lineage>
</organism>
<reference evidence="2" key="1">
    <citation type="submission" date="2010-01" db="EMBL/GenBank/DDBJ databases">
        <title>Genome fragments of uncultured bacteria from the North Pacific subtropical Gyre.</title>
        <authorList>
            <person name="Pham V.D."/>
            <person name="Delong E.F."/>
        </authorList>
    </citation>
    <scope>NUCLEOTIDE SEQUENCE</scope>
</reference>
<keyword evidence="1" id="KW-0472">Membrane</keyword>
<dbReference type="AlphaFoldDB" id="E7C8U2"/>
<keyword evidence="1" id="KW-1133">Transmembrane helix</keyword>
<dbReference type="EMBL" id="GU568025">
    <property type="protein sequence ID" value="ADI23866.1"/>
    <property type="molecule type" value="Genomic_DNA"/>
</dbReference>
<sequence>MLDTLTQPQKAMGMATCVSARRMSAITLMTTLALTVVVRPMFAAVHEAAELVPGEPRVAWALPREVTPDPTGSILDSARRQLSRQVASRAVQDCGATAKPDSLWNGTLIGAIGGGVALGCLGVQRDRGEGSVGVYTLYWGTIGAGIGALVDWAF</sequence>